<reference evidence="2" key="1">
    <citation type="journal article" date="2023" name="Mol. Ecol. Resour.">
        <title>Chromosome-level genome assembly of a triploid poplar Populus alba 'Berolinensis'.</title>
        <authorList>
            <person name="Chen S."/>
            <person name="Yu Y."/>
            <person name="Wang X."/>
            <person name="Wang S."/>
            <person name="Zhang T."/>
            <person name="Zhou Y."/>
            <person name="He R."/>
            <person name="Meng N."/>
            <person name="Wang Y."/>
            <person name="Liu W."/>
            <person name="Liu Z."/>
            <person name="Liu J."/>
            <person name="Guo Q."/>
            <person name="Huang H."/>
            <person name="Sederoff R.R."/>
            <person name="Wang G."/>
            <person name="Qu G."/>
            <person name="Chen S."/>
        </authorList>
    </citation>
    <scope>NUCLEOTIDE SEQUENCE</scope>
    <source>
        <strain evidence="2">SC-2020</strain>
    </source>
</reference>
<gene>
    <name evidence="2" type="ORF">NC653_023571</name>
</gene>
<dbReference type="Proteomes" id="UP001164929">
    <property type="component" value="Chromosome 9"/>
</dbReference>
<evidence type="ECO:0000313" key="2">
    <source>
        <dbReference type="EMBL" id="KAJ6985661.1"/>
    </source>
</evidence>
<dbReference type="Pfam" id="PF02519">
    <property type="entry name" value="Auxin_inducible"/>
    <property type="match status" value="1"/>
</dbReference>
<dbReference type="PANTHER" id="PTHR31374:SF183">
    <property type="entry name" value="SAUR-LIKE AUXIN-RESPONSIVE PROTEIN FAMILY"/>
    <property type="match status" value="1"/>
</dbReference>
<evidence type="ECO:0000256" key="1">
    <source>
        <dbReference type="ARBA" id="ARBA00006974"/>
    </source>
</evidence>
<accession>A0AAD6MHI3</accession>
<sequence>MSKCNKIRHIVRIQQMLKRWRRKARATAGATSSLGHVAICVGASCKRFVVRATYLNHPIFKNLLVEAEEVYGFKNTGPLTFPCDEAVFEEIIRVVSISDPIQSGRFLNLDEIKRCCHVGLRGHIELLGESTPLLHG</sequence>
<name>A0AAD6MHI3_9ROSI</name>
<evidence type="ECO:0000313" key="3">
    <source>
        <dbReference type="Proteomes" id="UP001164929"/>
    </source>
</evidence>
<comment type="similarity">
    <text evidence="1">Belongs to the ARG7 family.</text>
</comment>
<organism evidence="2 3">
    <name type="scientific">Populus alba x Populus x berolinensis</name>
    <dbReference type="NCBI Taxonomy" id="444605"/>
    <lineage>
        <taxon>Eukaryota</taxon>
        <taxon>Viridiplantae</taxon>
        <taxon>Streptophyta</taxon>
        <taxon>Embryophyta</taxon>
        <taxon>Tracheophyta</taxon>
        <taxon>Spermatophyta</taxon>
        <taxon>Magnoliopsida</taxon>
        <taxon>eudicotyledons</taxon>
        <taxon>Gunneridae</taxon>
        <taxon>Pentapetalae</taxon>
        <taxon>rosids</taxon>
        <taxon>fabids</taxon>
        <taxon>Malpighiales</taxon>
        <taxon>Salicaceae</taxon>
        <taxon>Saliceae</taxon>
        <taxon>Populus</taxon>
    </lineage>
</organism>
<dbReference type="PANTHER" id="PTHR31374">
    <property type="entry name" value="AUXIN-INDUCED PROTEIN-LIKE-RELATED"/>
    <property type="match status" value="1"/>
</dbReference>
<proteinExistence type="inferred from homology"/>
<dbReference type="EMBL" id="JAQIZT010000009">
    <property type="protein sequence ID" value="KAJ6985661.1"/>
    <property type="molecule type" value="Genomic_DNA"/>
</dbReference>
<dbReference type="InterPro" id="IPR003676">
    <property type="entry name" value="SAUR_fam"/>
</dbReference>
<dbReference type="GO" id="GO:0009733">
    <property type="term" value="P:response to auxin"/>
    <property type="evidence" value="ECO:0007669"/>
    <property type="project" value="InterPro"/>
</dbReference>
<dbReference type="AlphaFoldDB" id="A0AAD6MHI3"/>
<comment type="caution">
    <text evidence="2">The sequence shown here is derived from an EMBL/GenBank/DDBJ whole genome shotgun (WGS) entry which is preliminary data.</text>
</comment>
<keyword evidence="3" id="KW-1185">Reference proteome</keyword>
<protein>
    <submittedName>
        <fullName evidence="2">Auxin-responsive protein SAUR50-like</fullName>
    </submittedName>
</protein>